<sequence>MSIAKSLIFLYFLCTGYRSWVMHPAFTRQGSQVQSLYHPPDKWQAIPIDAHETPAPQGFRGFLLPSLPIIAGAGEPVSFAEAGLLYAAGTPLFVSGIEISRCAGDAASLHHPGADTRGFQEIHHHTPSDAHAARRVSVSVRNLCVARSIALPPIQSEASASPAWRCVSAQKSVGSEEYSSDTILRVQYRSVHVGGKATDDALRNTRR</sequence>
<dbReference type="Proteomes" id="UP000414233">
    <property type="component" value="Unassembled WGS sequence"/>
</dbReference>
<name>A0A5E4ZDJ8_9BURK</name>
<protein>
    <submittedName>
        <fullName evidence="1">Uncharacterized protein</fullName>
    </submittedName>
</protein>
<gene>
    <name evidence="1" type="ORF">PTE30175_05210</name>
</gene>
<proteinExistence type="predicted"/>
<evidence type="ECO:0000313" key="2">
    <source>
        <dbReference type="Proteomes" id="UP000414233"/>
    </source>
</evidence>
<keyword evidence="2" id="KW-1185">Reference proteome</keyword>
<accession>A0A5E4ZDJ8</accession>
<organism evidence="1 2">
    <name type="scientific">Pandoraea terrae</name>
    <dbReference type="NCBI Taxonomy" id="1537710"/>
    <lineage>
        <taxon>Bacteria</taxon>
        <taxon>Pseudomonadati</taxon>
        <taxon>Pseudomonadota</taxon>
        <taxon>Betaproteobacteria</taxon>
        <taxon>Burkholderiales</taxon>
        <taxon>Burkholderiaceae</taxon>
        <taxon>Pandoraea</taxon>
    </lineage>
</organism>
<evidence type="ECO:0000313" key="1">
    <source>
        <dbReference type="EMBL" id="VVE58263.1"/>
    </source>
</evidence>
<dbReference type="EMBL" id="CABPRZ010000036">
    <property type="protein sequence ID" value="VVE58263.1"/>
    <property type="molecule type" value="Genomic_DNA"/>
</dbReference>
<reference evidence="1 2" key="1">
    <citation type="submission" date="2019-08" db="EMBL/GenBank/DDBJ databases">
        <authorList>
            <person name="Peeters C."/>
        </authorList>
    </citation>
    <scope>NUCLEOTIDE SEQUENCE [LARGE SCALE GENOMIC DNA]</scope>
    <source>
        <strain evidence="1 2">LMG 30175</strain>
    </source>
</reference>
<dbReference type="RefSeq" id="WP_191629226.1">
    <property type="nucleotide sequence ID" value="NZ_CABPRZ010000036.1"/>
</dbReference>
<dbReference type="AlphaFoldDB" id="A0A5E4ZDJ8"/>